<reference evidence="2 3" key="1">
    <citation type="submission" date="2024-05" db="EMBL/GenBank/DDBJ databases">
        <authorList>
            <person name="Wallberg A."/>
        </authorList>
    </citation>
    <scope>NUCLEOTIDE SEQUENCE [LARGE SCALE GENOMIC DNA]</scope>
</reference>
<evidence type="ECO:0000313" key="2">
    <source>
        <dbReference type="EMBL" id="CAL4191711.1"/>
    </source>
</evidence>
<organism evidence="2 3">
    <name type="scientific">Meganyctiphanes norvegica</name>
    <name type="common">Northern krill</name>
    <name type="synonym">Thysanopoda norvegica</name>
    <dbReference type="NCBI Taxonomy" id="48144"/>
    <lineage>
        <taxon>Eukaryota</taxon>
        <taxon>Metazoa</taxon>
        <taxon>Ecdysozoa</taxon>
        <taxon>Arthropoda</taxon>
        <taxon>Crustacea</taxon>
        <taxon>Multicrustacea</taxon>
        <taxon>Malacostraca</taxon>
        <taxon>Eumalacostraca</taxon>
        <taxon>Eucarida</taxon>
        <taxon>Euphausiacea</taxon>
        <taxon>Euphausiidae</taxon>
        <taxon>Meganyctiphanes</taxon>
    </lineage>
</organism>
<protein>
    <submittedName>
        <fullName evidence="2">Uncharacterized protein</fullName>
    </submittedName>
</protein>
<sequence>MMLVTFRIGVDGYIHRGIYGGLGEDDGECHSLSTATICMCKDDYCNTGSYCSQCEYPKPTPGTDTTTEEMTLTTSNQPPPTTDASTLASTPSPASLTCYECLGCSSIDSSTPVISDASYQSCVTTVSLNSGNVFRGGSYDQHPDGEC</sequence>
<comment type="caution">
    <text evidence="2">The sequence shown here is derived from an EMBL/GenBank/DDBJ whole genome shotgun (WGS) entry which is preliminary data.</text>
</comment>
<feature type="region of interest" description="Disordered" evidence="1">
    <location>
        <begin position="60"/>
        <end position="89"/>
    </location>
</feature>
<feature type="non-terminal residue" evidence="2">
    <location>
        <position position="147"/>
    </location>
</feature>
<accession>A0AAV2SK28</accession>
<proteinExistence type="predicted"/>
<evidence type="ECO:0000256" key="1">
    <source>
        <dbReference type="SAM" id="MobiDB-lite"/>
    </source>
</evidence>
<dbReference type="AlphaFoldDB" id="A0AAV2SK28"/>
<feature type="compositionally biased region" description="Low complexity" evidence="1">
    <location>
        <begin position="61"/>
        <end position="74"/>
    </location>
</feature>
<name>A0AAV2SK28_MEGNR</name>
<gene>
    <name evidence="2" type="ORF">MNOR_LOCUS36625</name>
</gene>
<dbReference type="EMBL" id="CAXKWB010068016">
    <property type="protein sequence ID" value="CAL4191711.1"/>
    <property type="molecule type" value="Genomic_DNA"/>
</dbReference>
<dbReference type="Proteomes" id="UP001497623">
    <property type="component" value="Unassembled WGS sequence"/>
</dbReference>
<evidence type="ECO:0000313" key="3">
    <source>
        <dbReference type="Proteomes" id="UP001497623"/>
    </source>
</evidence>
<keyword evidence="3" id="KW-1185">Reference proteome</keyword>